<dbReference type="HOGENOM" id="CLU_379349_0_0_9"/>
<keyword evidence="2" id="KW-0812">Transmembrane</keyword>
<gene>
    <name evidence="4" type="ORF">HMPREF9488_02197</name>
</gene>
<dbReference type="Pfam" id="PF19732">
    <property type="entry name" value="SpoIIE_N"/>
    <property type="match status" value="1"/>
</dbReference>
<dbReference type="Proteomes" id="UP000003157">
    <property type="component" value="Unassembled WGS sequence"/>
</dbReference>
<feature type="transmembrane region" description="Helical" evidence="2">
    <location>
        <begin position="45"/>
        <end position="70"/>
    </location>
</feature>
<sequence>MELIINPSRTKKIKIQFVFYITLISFLVSLVNIDHTSLLFVLPLFYLCFMCGYQALLSYLVGISAGVLLLHVPYEILVISLFSFILLEFCLIFQSMKSRYVPYLLTLIAGVYYAYIQIDLLSTLLLTVLTYFNTIIFAYLAPLFIHGESELLTHERVKSLAVVILICMMSLLPYSQIVTMIIIRVFILVMVYHECLDDLLPGLFYASMLMLLMDLGYKDDILAFLIPLFFFYMVKCQTKLTIVSMYFVAHLILPFFLEFSYMYHGIIISLSGLIFLILPMFKNKPILSSSYQEVTMKQQLSKQVDSFCRLFEQMTSLFNETPSHNHSLEYIGYVYEDMCQNCSSQETCFNKKYGPNRLVKLMNKGLKETYSEDDEEFIFNYCLKPEQYLDIVHSYHKDYHKIYRVQQEYQTMKRDLYHQFSLLNDVFNQFSTQLKIGNIEESHIYEHMSGYHFQIAHLKKCYESQSVYYIEIGLYEVTREEIENEFVPILETYLNETLDIEVLKTPMHQLGYTYLVLKHCTRYYVQYGISQSSKDPVACGDSYALFSMNENQYFALSDGMGQGQKASDDSSLTLDIMKQLIINGISLKDAVQSVNALLKIKNRNDMFTTLDLIQVNLVLGKAVLVKYGACPTYILRDNELIELKSQSLPMGIVSPLETSTDKYQLLENDIIFMVSDGFTSQFGDFIENNKYLIDEDHPKEIAHLLTNLASDEEKNDDMTLIVLKLCKQ</sequence>
<dbReference type="EMBL" id="ADKX01000036">
    <property type="protein sequence ID" value="EFW04468.1"/>
    <property type="molecule type" value="Genomic_DNA"/>
</dbReference>
<evidence type="ECO:0000259" key="3">
    <source>
        <dbReference type="SMART" id="SM00331"/>
    </source>
</evidence>
<dbReference type="InterPro" id="IPR052016">
    <property type="entry name" value="Bact_Sigma-Reg"/>
</dbReference>
<dbReference type="SUPFAM" id="SSF81606">
    <property type="entry name" value="PP2C-like"/>
    <property type="match status" value="1"/>
</dbReference>
<evidence type="ECO:0000313" key="4">
    <source>
        <dbReference type="EMBL" id="EFW04468.1"/>
    </source>
</evidence>
<accession>E7GBQ6</accession>
<dbReference type="OrthoDB" id="9763774at2"/>
<feature type="transmembrane region" description="Helical" evidence="2">
    <location>
        <begin position="229"/>
        <end position="249"/>
    </location>
</feature>
<feature type="transmembrane region" description="Helical" evidence="2">
    <location>
        <begin position="157"/>
        <end position="187"/>
    </location>
</feature>
<dbReference type="AlphaFoldDB" id="E7GBQ6"/>
<organism evidence="4 5">
    <name type="scientific">Coprobacillus cateniformis</name>
    <dbReference type="NCBI Taxonomy" id="100884"/>
    <lineage>
        <taxon>Bacteria</taxon>
        <taxon>Bacillati</taxon>
        <taxon>Bacillota</taxon>
        <taxon>Erysipelotrichia</taxon>
        <taxon>Erysipelotrichales</taxon>
        <taxon>Coprobacillaceae</taxon>
        <taxon>Coprobacillus</taxon>
    </lineage>
</organism>
<feature type="transmembrane region" description="Helical" evidence="2">
    <location>
        <begin position="76"/>
        <end position="93"/>
    </location>
</feature>
<protein>
    <recommendedName>
        <fullName evidence="3">PPM-type phosphatase domain-containing protein</fullName>
    </recommendedName>
</protein>
<dbReference type="Gene3D" id="3.60.40.10">
    <property type="entry name" value="PPM-type phosphatase domain"/>
    <property type="match status" value="1"/>
</dbReference>
<dbReference type="Pfam" id="PF07228">
    <property type="entry name" value="SpoIIE"/>
    <property type="match status" value="1"/>
</dbReference>
<keyword evidence="2" id="KW-1133">Transmembrane helix</keyword>
<keyword evidence="5" id="KW-1185">Reference proteome</keyword>
<evidence type="ECO:0000313" key="5">
    <source>
        <dbReference type="Proteomes" id="UP000003157"/>
    </source>
</evidence>
<feature type="transmembrane region" description="Helical" evidence="2">
    <location>
        <begin position="124"/>
        <end position="145"/>
    </location>
</feature>
<feature type="transmembrane region" description="Helical" evidence="2">
    <location>
        <begin position="15"/>
        <end position="33"/>
    </location>
</feature>
<evidence type="ECO:0000256" key="2">
    <source>
        <dbReference type="SAM" id="Phobius"/>
    </source>
</evidence>
<dbReference type="InterPro" id="IPR001932">
    <property type="entry name" value="PPM-type_phosphatase-like_dom"/>
</dbReference>
<keyword evidence="1" id="KW-0378">Hydrolase</keyword>
<dbReference type="RefSeq" id="WP_008789297.1">
    <property type="nucleotide sequence ID" value="NZ_AKCB01000001.1"/>
</dbReference>
<evidence type="ECO:0000256" key="1">
    <source>
        <dbReference type="ARBA" id="ARBA00022801"/>
    </source>
</evidence>
<comment type="caution">
    <text evidence="4">The sequence shown here is derived from an EMBL/GenBank/DDBJ whole genome shotgun (WGS) entry which is preliminary data.</text>
</comment>
<reference evidence="4 5" key="1">
    <citation type="submission" date="2010-12" db="EMBL/GenBank/DDBJ databases">
        <title>The Genome Sequence of Coprobacillus sp. strain 29_1.</title>
        <authorList>
            <consortium name="The Broad Institute Genome Sequencing Platform"/>
            <person name="Earl A."/>
            <person name="Ward D."/>
            <person name="Feldgarden M."/>
            <person name="Gevers D."/>
            <person name="Daigneault M."/>
            <person name="Sibley C.D."/>
            <person name="White A."/>
            <person name="Strauss J."/>
            <person name="Allen-Vercoe E."/>
            <person name="Young S.K."/>
            <person name="Zeng Q."/>
            <person name="Gargeya S."/>
            <person name="Fitzgerald M."/>
            <person name="Haas B."/>
            <person name="Abouelleil A."/>
            <person name="Alvarado L."/>
            <person name="Arachchi H.M."/>
            <person name="Berlin A."/>
            <person name="Brown A."/>
            <person name="Chapman S.B."/>
            <person name="Chen Z."/>
            <person name="Dunbar C."/>
            <person name="Freedman E."/>
            <person name="Gearin G."/>
            <person name="Gellesch M."/>
            <person name="Goldberg J."/>
            <person name="Griggs A."/>
            <person name="Gujja S."/>
            <person name="Heilman E."/>
            <person name="Heiman D."/>
            <person name="Howarth C."/>
            <person name="Larson L."/>
            <person name="Lui A."/>
            <person name="MacDonald P.J.P."/>
            <person name="Mehta T."/>
            <person name="Montmayeur A."/>
            <person name="Murphy C."/>
            <person name="Neiman D."/>
            <person name="Pearson M."/>
            <person name="Priest M."/>
            <person name="Roberts A."/>
            <person name="Saif S."/>
            <person name="Shea T."/>
            <person name="Shenoy N."/>
            <person name="Sisk P."/>
            <person name="Stolte C."/>
            <person name="Sykes S."/>
            <person name="White J."/>
            <person name="Yandava C."/>
            <person name="Nusbaum C."/>
            <person name="Birren B."/>
        </authorList>
    </citation>
    <scope>NUCLEOTIDE SEQUENCE [LARGE SCALE GENOMIC DNA]</scope>
    <source>
        <strain evidence="4 5">29_1</strain>
    </source>
</reference>
<feature type="transmembrane region" description="Helical" evidence="2">
    <location>
        <begin position="100"/>
        <end position="118"/>
    </location>
</feature>
<dbReference type="GeneID" id="78230141"/>
<dbReference type="InterPro" id="IPR045768">
    <property type="entry name" value="SpoIIE_N"/>
</dbReference>
<name>E7GBQ6_9FIRM</name>
<keyword evidence="2" id="KW-0472">Membrane</keyword>
<dbReference type="eggNOG" id="COG2208">
    <property type="taxonomic scope" value="Bacteria"/>
</dbReference>
<dbReference type="GO" id="GO:0016791">
    <property type="term" value="F:phosphatase activity"/>
    <property type="evidence" value="ECO:0007669"/>
    <property type="project" value="TreeGrafter"/>
</dbReference>
<feature type="transmembrane region" description="Helical" evidence="2">
    <location>
        <begin position="261"/>
        <end position="281"/>
    </location>
</feature>
<dbReference type="PANTHER" id="PTHR43156:SF2">
    <property type="entry name" value="STAGE II SPORULATION PROTEIN E"/>
    <property type="match status" value="1"/>
</dbReference>
<dbReference type="InterPro" id="IPR036457">
    <property type="entry name" value="PPM-type-like_dom_sf"/>
</dbReference>
<proteinExistence type="predicted"/>
<dbReference type="SMART" id="SM00331">
    <property type="entry name" value="PP2C_SIG"/>
    <property type="match status" value="1"/>
</dbReference>
<feature type="domain" description="PPM-type phosphatase" evidence="3">
    <location>
        <begin position="524"/>
        <end position="725"/>
    </location>
</feature>
<dbReference type="STRING" id="100884.GCA_000269565_02307"/>
<dbReference type="PANTHER" id="PTHR43156">
    <property type="entry name" value="STAGE II SPORULATION PROTEIN E-RELATED"/>
    <property type="match status" value="1"/>
</dbReference>